<dbReference type="OrthoDB" id="3521506at2759"/>
<organism evidence="1 2">
    <name type="scientific">Massarina eburnea CBS 473.64</name>
    <dbReference type="NCBI Taxonomy" id="1395130"/>
    <lineage>
        <taxon>Eukaryota</taxon>
        <taxon>Fungi</taxon>
        <taxon>Dikarya</taxon>
        <taxon>Ascomycota</taxon>
        <taxon>Pezizomycotina</taxon>
        <taxon>Dothideomycetes</taxon>
        <taxon>Pleosporomycetidae</taxon>
        <taxon>Pleosporales</taxon>
        <taxon>Massarineae</taxon>
        <taxon>Massarinaceae</taxon>
        <taxon>Massarina</taxon>
    </lineage>
</organism>
<gene>
    <name evidence="1" type="ORF">P280DRAFT_373553</name>
</gene>
<feature type="non-terminal residue" evidence="1">
    <location>
        <position position="91"/>
    </location>
</feature>
<keyword evidence="2" id="KW-1185">Reference proteome</keyword>
<dbReference type="Proteomes" id="UP000799753">
    <property type="component" value="Unassembled WGS sequence"/>
</dbReference>
<proteinExistence type="predicted"/>
<evidence type="ECO:0000313" key="1">
    <source>
        <dbReference type="EMBL" id="KAF2639847.1"/>
    </source>
</evidence>
<evidence type="ECO:0000313" key="2">
    <source>
        <dbReference type="Proteomes" id="UP000799753"/>
    </source>
</evidence>
<dbReference type="EMBL" id="MU006786">
    <property type="protein sequence ID" value="KAF2639847.1"/>
    <property type="molecule type" value="Genomic_DNA"/>
</dbReference>
<accession>A0A6A6RXH3</accession>
<dbReference type="AlphaFoldDB" id="A0A6A6RXH3"/>
<feature type="non-terminal residue" evidence="1">
    <location>
        <position position="1"/>
    </location>
</feature>
<name>A0A6A6RXH3_9PLEO</name>
<reference evidence="1" key="1">
    <citation type="journal article" date="2020" name="Stud. Mycol.">
        <title>101 Dothideomycetes genomes: a test case for predicting lifestyles and emergence of pathogens.</title>
        <authorList>
            <person name="Haridas S."/>
            <person name="Albert R."/>
            <person name="Binder M."/>
            <person name="Bloem J."/>
            <person name="Labutti K."/>
            <person name="Salamov A."/>
            <person name="Andreopoulos B."/>
            <person name="Baker S."/>
            <person name="Barry K."/>
            <person name="Bills G."/>
            <person name="Bluhm B."/>
            <person name="Cannon C."/>
            <person name="Castanera R."/>
            <person name="Culley D."/>
            <person name="Daum C."/>
            <person name="Ezra D."/>
            <person name="Gonzalez J."/>
            <person name="Henrissat B."/>
            <person name="Kuo A."/>
            <person name="Liang C."/>
            <person name="Lipzen A."/>
            <person name="Lutzoni F."/>
            <person name="Magnuson J."/>
            <person name="Mondo S."/>
            <person name="Nolan M."/>
            <person name="Ohm R."/>
            <person name="Pangilinan J."/>
            <person name="Park H.-J."/>
            <person name="Ramirez L."/>
            <person name="Alfaro M."/>
            <person name="Sun H."/>
            <person name="Tritt A."/>
            <person name="Yoshinaga Y."/>
            <person name="Zwiers L.-H."/>
            <person name="Turgeon B."/>
            <person name="Goodwin S."/>
            <person name="Spatafora J."/>
            <person name="Crous P."/>
            <person name="Grigoriev I."/>
        </authorList>
    </citation>
    <scope>NUCLEOTIDE SEQUENCE</scope>
    <source>
        <strain evidence="1">CBS 473.64</strain>
    </source>
</reference>
<sequence length="91" mass="10372">KLVRDWIDEIPDAKLEGGISRTVYFDRNLRLDLQGITTHHPRRYNLQVQVNSGCTITNLARVAPRTMACALVPVDEDWSAKRIKNALKKSI</sequence>
<protein>
    <submittedName>
        <fullName evidence="1">Uncharacterized protein</fullName>
    </submittedName>
</protein>